<evidence type="ECO:0000256" key="22">
    <source>
        <dbReference type="ARBA" id="ARBA00031357"/>
    </source>
</evidence>
<dbReference type="FunFam" id="2.40.10.10:FF:000068">
    <property type="entry name" value="transmembrane protease serine 2"/>
    <property type="match status" value="1"/>
</dbReference>
<dbReference type="GO" id="GO:0007596">
    <property type="term" value="P:blood coagulation"/>
    <property type="evidence" value="ECO:0007669"/>
    <property type="project" value="UniProtKB-KW"/>
</dbReference>
<feature type="disulfide bond" evidence="24">
    <location>
        <begin position="113"/>
        <end position="122"/>
    </location>
</feature>
<evidence type="ECO:0000256" key="18">
    <source>
        <dbReference type="ARBA" id="ARBA00023145"/>
    </source>
</evidence>
<keyword evidence="13 25" id="KW-0378">Hydrolase</keyword>
<dbReference type="PROSITE" id="PS00135">
    <property type="entry name" value="TRYPSIN_SER"/>
    <property type="match status" value="1"/>
</dbReference>
<dbReference type="InterPro" id="IPR000294">
    <property type="entry name" value="GLA_domain"/>
</dbReference>
<comment type="function">
    <text evidence="2">Factor IX is a vitamin K-dependent plasma protein that participates in the intrinsic pathway of blood coagulation by converting factor X to its active form in the presence of Ca(2+) ions, phospholipids, and factor VIIIa.</text>
</comment>
<dbReference type="SUPFAM" id="SSF57196">
    <property type="entry name" value="EGF/Laminin"/>
    <property type="match status" value="1"/>
</dbReference>
<dbReference type="SUPFAM" id="SSF57630">
    <property type="entry name" value="GLA-domain"/>
    <property type="match status" value="1"/>
</dbReference>
<evidence type="ECO:0000313" key="29">
    <source>
        <dbReference type="Ensembl" id="ENSPKIP00000031550.1"/>
    </source>
</evidence>
<evidence type="ECO:0000256" key="24">
    <source>
        <dbReference type="PROSITE-ProRule" id="PRU00076"/>
    </source>
</evidence>
<dbReference type="AlphaFoldDB" id="A0A3B3SMM1"/>
<sequence length="521" mass="58129">MARIHLPLIVSQPLSPVSPPASVFPVVPRHTAGSFLKRQKRYNTPFEEIKQGNLERECHEEMCSFEEAREVFEDGEKTREFWISYRDGDQCLSSPCQNGAECKDAISSYICWCPVGFSGKNCEIGEVSFGKLQCDMDNGGCVHFCKPDKFRGAVCECAAGYKLAGDGRTCDPEDFPCGRLAVNVISALSGRSAQADLPEENLNDTINNSLLLPKQSGHVDSTTNHSATNNVTWKPTLSELPSWAFSPTLPTIQEEVATDKRIVGGNEVTPGEIPWQVALIDNDKRVIFCGGSILSERWVITAAHCLEKITIDSFFHNVHRNEGTEDDYEISEWQVHNSYNASKSRFNHDIALLRLKTAIVFSDFILPICLGPKKFTEAVLESGIRSLVSGWGRVRFAGAESPVMQKVEVPYVQRTVCKDSSSSHISRYMFCAGYLHEHKDACQGDSGGPHASKYRDTWFLTGIVSWGEECAKDGKFGVYTHVSYYYHWISCITGMKRSQNNLDDKAANQPPSCNFMKRNLQ</sequence>
<dbReference type="PANTHER" id="PTHR24278">
    <property type="entry name" value="COAGULATION FACTOR"/>
    <property type="match status" value="1"/>
</dbReference>
<dbReference type="PROSITE" id="PS00010">
    <property type="entry name" value="ASX_HYDROXYL"/>
    <property type="match status" value="1"/>
</dbReference>
<evidence type="ECO:0000256" key="15">
    <source>
        <dbReference type="ARBA" id="ARBA00022837"/>
    </source>
</evidence>
<dbReference type="SMART" id="SM00020">
    <property type="entry name" value="Tryp_SPc"/>
    <property type="match status" value="1"/>
</dbReference>
<dbReference type="GeneTree" id="ENSGT00940000159516"/>
<keyword evidence="6" id="KW-0301">Gamma-carboxyglutamic acid</keyword>
<dbReference type="PANTHER" id="PTHR24278:SF31">
    <property type="entry name" value="COAGULATION FACTOR IX"/>
    <property type="match status" value="1"/>
</dbReference>
<dbReference type="InterPro" id="IPR001881">
    <property type="entry name" value="EGF-like_Ca-bd_dom"/>
</dbReference>
<evidence type="ECO:0000256" key="11">
    <source>
        <dbReference type="ARBA" id="ARBA00022696"/>
    </source>
</evidence>
<dbReference type="PIRSF" id="PIRSF001143">
    <property type="entry name" value="Factor_X"/>
    <property type="match status" value="1"/>
</dbReference>
<dbReference type="PRINTS" id="PR00722">
    <property type="entry name" value="CHYMOTRYPSIN"/>
</dbReference>
<evidence type="ECO:0000256" key="2">
    <source>
        <dbReference type="ARBA" id="ARBA00002741"/>
    </source>
</evidence>
<dbReference type="Ensembl" id="ENSPKIT00000012397.1">
    <property type="protein sequence ID" value="ENSPKIP00000031550.1"/>
    <property type="gene ID" value="ENSPKIG00000011639.1"/>
</dbReference>
<keyword evidence="20" id="KW-0325">Glycoprotein</keyword>
<feature type="domain" description="EGF-like" evidence="26">
    <location>
        <begin position="87"/>
        <end position="123"/>
    </location>
</feature>
<dbReference type="SMART" id="SM00181">
    <property type="entry name" value="EGF"/>
    <property type="match status" value="2"/>
</dbReference>
<evidence type="ECO:0000256" key="17">
    <source>
        <dbReference type="ARBA" id="ARBA00023084"/>
    </source>
</evidence>
<accession>A0A3B3SMM1</accession>
<comment type="catalytic activity">
    <reaction evidence="1">
        <text>Selective cleavage of Arg-|-Ile bond in factor X to form factor Xa.</text>
        <dbReference type="EC" id="3.4.21.22"/>
    </reaction>
</comment>
<dbReference type="Gene3D" id="4.10.740.10">
    <property type="entry name" value="Coagulation Factor IX"/>
    <property type="match status" value="1"/>
</dbReference>
<dbReference type="Pfam" id="PF14670">
    <property type="entry name" value="FXa_inhibition"/>
    <property type="match status" value="1"/>
</dbReference>
<dbReference type="PRINTS" id="PR00010">
    <property type="entry name" value="EGFBLOOD"/>
</dbReference>
<dbReference type="PROSITE" id="PS50026">
    <property type="entry name" value="EGF_3"/>
    <property type="match status" value="1"/>
</dbReference>
<keyword evidence="14 25" id="KW-0720">Serine protease</keyword>
<dbReference type="PRINTS" id="PR00001">
    <property type="entry name" value="GLABLOOD"/>
</dbReference>
<evidence type="ECO:0000256" key="20">
    <source>
        <dbReference type="ARBA" id="ARBA00023180"/>
    </source>
</evidence>
<dbReference type="InterPro" id="IPR033116">
    <property type="entry name" value="TRYPSIN_SER"/>
</dbReference>
<keyword evidence="16" id="KW-0460">Magnesium</keyword>
<dbReference type="Gene3D" id="2.40.10.10">
    <property type="entry name" value="Trypsin-like serine proteases"/>
    <property type="match status" value="2"/>
</dbReference>
<dbReference type="Pfam" id="PF00089">
    <property type="entry name" value="Trypsin"/>
    <property type="match status" value="1"/>
</dbReference>
<keyword evidence="11" id="KW-0356">Hemostasis</keyword>
<evidence type="ECO:0000259" key="28">
    <source>
        <dbReference type="PROSITE" id="PS50998"/>
    </source>
</evidence>
<keyword evidence="18" id="KW-0865">Zymogen</keyword>
<dbReference type="InterPro" id="IPR018114">
    <property type="entry name" value="TRYPSIN_HIS"/>
</dbReference>
<proteinExistence type="predicted"/>
<evidence type="ECO:0000256" key="7">
    <source>
        <dbReference type="ARBA" id="ARBA00022525"/>
    </source>
</evidence>
<dbReference type="Proteomes" id="UP000261540">
    <property type="component" value="Unplaced"/>
</dbReference>
<evidence type="ECO:0000256" key="3">
    <source>
        <dbReference type="ARBA" id="ARBA00004613"/>
    </source>
</evidence>
<evidence type="ECO:0000256" key="13">
    <source>
        <dbReference type="ARBA" id="ARBA00022801"/>
    </source>
</evidence>
<dbReference type="GO" id="GO:0005615">
    <property type="term" value="C:extracellular space"/>
    <property type="evidence" value="ECO:0007669"/>
    <property type="project" value="TreeGrafter"/>
</dbReference>
<dbReference type="Pfam" id="PF00008">
    <property type="entry name" value="EGF"/>
    <property type="match status" value="1"/>
</dbReference>
<dbReference type="SUPFAM" id="SSF50494">
    <property type="entry name" value="Trypsin-like serine proteases"/>
    <property type="match status" value="1"/>
</dbReference>
<evidence type="ECO:0000256" key="14">
    <source>
        <dbReference type="ARBA" id="ARBA00022825"/>
    </source>
</evidence>
<name>A0A3B3SMM1_9TELE</name>
<dbReference type="InterPro" id="IPR035972">
    <property type="entry name" value="GLA-like_dom_SF"/>
</dbReference>
<evidence type="ECO:0000259" key="27">
    <source>
        <dbReference type="PROSITE" id="PS50240"/>
    </source>
</evidence>
<evidence type="ECO:0000256" key="25">
    <source>
        <dbReference type="RuleBase" id="RU363034"/>
    </source>
</evidence>
<dbReference type="InterPro" id="IPR000152">
    <property type="entry name" value="EGF-type_Asp/Asn_hydroxyl_site"/>
</dbReference>
<dbReference type="CDD" id="cd00054">
    <property type="entry name" value="EGF_CA"/>
    <property type="match status" value="1"/>
</dbReference>
<keyword evidence="12" id="KW-0479">Metal-binding</keyword>
<keyword evidence="10 25" id="KW-0645">Protease</keyword>
<evidence type="ECO:0000313" key="30">
    <source>
        <dbReference type="Proteomes" id="UP000261540"/>
    </source>
</evidence>
<keyword evidence="8 24" id="KW-0245">EGF-like domain</keyword>
<keyword evidence="21" id="KW-0379">Hydroxylation</keyword>
<dbReference type="InterPro" id="IPR001254">
    <property type="entry name" value="Trypsin_dom"/>
</dbReference>
<feature type="active site" description="Charge relay system" evidence="23">
    <location>
        <position position="446"/>
    </location>
</feature>
<reference evidence="29" key="2">
    <citation type="submission" date="2025-09" db="UniProtKB">
        <authorList>
            <consortium name="Ensembl"/>
        </authorList>
    </citation>
    <scope>IDENTIFICATION</scope>
</reference>
<keyword evidence="19 24" id="KW-1015">Disulfide bond</keyword>
<keyword evidence="17" id="KW-0094">Blood coagulation</keyword>
<reference evidence="29" key="1">
    <citation type="submission" date="2025-08" db="UniProtKB">
        <authorList>
            <consortium name="Ensembl"/>
        </authorList>
    </citation>
    <scope>IDENTIFICATION</scope>
</reference>
<comment type="subcellular location">
    <subcellularLocation>
        <location evidence="3">Secreted</location>
    </subcellularLocation>
</comment>
<evidence type="ECO:0000256" key="10">
    <source>
        <dbReference type="ARBA" id="ARBA00022670"/>
    </source>
</evidence>
<dbReference type="PROSITE" id="PS50240">
    <property type="entry name" value="TRYPSIN_DOM"/>
    <property type="match status" value="1"/>
</dbReference>
<dbReference type="Pfam" id="PF00594">
    <property type="entry name" value="Gla"/>
    <property type="match status" value="1"/>
</dbReference>
<evidence type="ECO:0000256" key="4">
    <source>
        <dbReference type="ARBA" id="ARBA00012066"/>
    </source>
</evidence>
<dbReference type="PROSITE" id="PS00022">
    <property type="entry name" value="EGF_1"/>
    <property type="match status" value="1"/>
</dbReference>
<evidence type="ECO:0000256" key="6">
    <source>
        <dbReference type="ARBA" id="ARBA00022479"/>
    </source>
</evidence>
<evidence type="ECO:0000256" key="23">
    <source>
        <dbReference type="PIRSR" id="PIRSR001143-1"/>
    </source>
</evidence>
<feature type="domain" description="Peptidase S1" evidence="27">
    <location>
        <begin position="262"/>
        <end position="494"/>
    </location>
</feature>
<feature type="active site" description="Charge relay system" evidence="23">
    <location>
        <position position="304"/>
    </location>
</feature>
<dbReference type="InterPro" id="IPR001314">
    <property type="entry name" value="Peptidase_S1A"/>
</dbReference>
<dbReference type="GO" id="GO:0006508">
    <property type="term" value="P:proteolysis"/>
    <property type="evidence" value="ECO:0007669"/>
    <property type="project" value="UniProtKB-KW"/>
</dbReference>
<evidence type="ECO:0000256" key="16">
    <source>
        <dbReference type="ARBA" id="ARBA00022842"/>
    </source>
</evidence>
<comment type="caution">
    <text evidence="24">Lacks conserved residue(s) required for the propagation of feature annotation.</text>
</comment>
<evidence type="ECO:0000256" key="5">
    <source>
        <dbReference type="ARBA" id="ARBA00019454"/>
    </source>
</evidence>
<protein>
    <recommendedName>
        <fullName evidence="5">Coagulation factor IX</fullName>
        <ecNumber evidence="4">3.4.21.22</ecNumber>
    </recommendedName>
    <alternativeName>
        <fullName evidence="22">Christmas factor</fullName>
    </alternativeName>
</protein>
<evidence type="ECO:0000256" key="21">
    <source>
        <dbReference type="ARBA" id="ARBA00023278"/>
    </source>
</evidence>
<keyword evidence="7" id="KW-0964">Secreted</keyword>
<dbReference type="InterPro" id="IPR018097">
    <property type="entry name" value="EGF_Ca-bd_CS"/>
</dbReference>
<dbReference type="FunFam" id="4.10.740.10:FF:000001">
    <property type="entry name" value="vitamin K-dependent protein S"/>
    <property type="match status" value="1"/>
</dbReference>
<dbReference type="GO" id="GO:0004252">
    <property type="term" value="F:serine-type endopeptidase activity"/>
    <property type="evidence" value="ECO:0007669"/>
    <property type="project" value="UniProtKB-EC"/>
</dbReference>
<dbReference type="PROSITE" id="PS01187">
    <property type="entry name" value="EGF_CA"/>
    <property type="match status" value="1"/>
</dbReference>
<keyword evidence="30" id="KW-1185">Reference proteome</keyword>
<evidence type="ECO:0000256" key="8">
    <source>
        <dbReference type="ARBA" id="ARBA00022536"/>
    </source>
</evidence>
<evidence type="ECO:0000259" key="26">
    <source>
        <dbReference type="PROSITE" id="PS50026"/>
    </source>
</evidence>
<evidence type="ECO:0000256" key="1">
    <source>
        <dbReference type="ARBA" id="ARBA00001368"/>
    </source>
</evidence>
<evidence type="ECO:0000256" key="19">
    <source>
        <dbReference type="ARBA" id="ARBA00023157"/>
    </source>
</evidence>
<dbReference type="FunFam" id="2.10.25.10:FF:000162">
    <property type="entry name" value="Coagulation factor X (Predicted)"/>
    <property type="match status" value="1"/>
</dbReference>
<dbReference type="InterPro" id="IPR009003">
    <property type="entry name" value="Peptidase_S1_PA"/>
</dbReference>
<dbReference type="STRING" id="1676925.ENSPKIP00000031550"/>
<organism evidence="29 30">
    <name type="scientific">Paramormyrops kingsleyae</name>
    <dbReference type="NCBI Taxonomy" id="1676925"/>
    <lineage>
        <taxon>Eukaryota</taxon>
        <taxon>Metazoa</taxon>
        <taxon>Chordata</taxon>
        <taxon>Craniata</taxon>
        <taxon>Vertebrata</taxon>
        <taxon>Euteleostomi</taxon>
        <taxon>Actinopterygii</taxon>
        <taxon>Neopterygii</taxon>
        <taxon>Teleostei</taxon>
        <taxon>Osteoglossocephala</taxon>
        <taxon>Osteoglossomorpha</taxon>
        <taxon>Osteoglossiformes</taxon>
        <taxon>Mormyridae</taxon>
        <taxon>Paramormyrops</taxon>
    </lineage>
</organism>
<dbReference type="InterPro" id="IPR050442">
    <property type="entry name" value="Peptidase_S1_coag_factors"/>
</dbReference>
<dbReference type="InterPro" id="IPR017857">
    <property type="entry name" value="Coagulation_fac-like_Gla_dom"/>
</dbReference>
<keyword evidence="15" id="KW-0106">Calcium</keyword>
<dbReference type="SMART" id="SM00069">
    <property type="entry name" value="GLA"/>
    <property type="match status" value="1"/>
</dbReference>
<dbReference type="GO" id="GO:0005509">
    <property type="term" value="F:calcium ion binding"/>
    <property type="evidence" value="ECO:0007669"/>
    <property type="project" value="InterPro"/>
</dbReference>
<dbReference type="InterPro" id="IPR012224">
    <property type="entry name" value="Pept_S1A_FX"/>
</dbReference>
<dbReference type="Gene3D" id="2.10.25.10">
    <property type="entry name" value="Laminin"/>
    <property type="match status" value="2"/>
</dbReference>
<dbReference type="PROSITE" id="PS00134">
    <property type="entry name" value="TRYPSIN_HIS"/>
    <property type="match status" value="1"/>
</dbReference>
<dbReference type="PROSITE" id="PS50998">
    <property type="entry name" value="GLA_2"/>
    <property type="match status" value="1"/>
</dbReference>
<dbReference type="InterPro" id="IPR000742">
    <property type="entry name" value="EGF"/>
</dbReference>
<keyword evidence="9" id="KW-0597">Phosphoprotein</keyword>
<feature type="active site" description="Charge relay system" evidence="23">
    <location>
        <position position="349"/>
    </location>
</feature>
<dbReference type="InterPro" id="IPR043504">
    <property type="entry name" value="Peptidase_S1_PA_chymotrypsin"/>
</dbReference>
<dbReference type="EC" id="3.4.21.22" evidence="4"/>
<evidence type="ECO:0000256" key="12">
    <source>
        <dbReference type="ARBA" id="ARBA00022723"/>
    </source>
</evidence>
<dbReference type="PROSITE" id="PS01186">
    <property type="entry name" value="EGF_2"/>
    <property type="match status" value="1"/>
</dbReference>
<dbReference type="SMART" id="SM00179">
    <property type="entry name" value="EGF_CA"/>
    <property type="match status" value="1"/>
</dbReference>
<dbReference type="PROSITE" id="PS00011">
    <property type="entry name" value="GLA_1"/>
    <property type="match status" value="1"/>
</dbReference>
<feature type="domain" description="Gla" evidence="28">
    <location>
        <begin position="41"/>
        <end position="87"/>
    </location>
</feature>
<dbReference type="CDD" id="cd00190">
    <property type="entry name" value="Tryp_SPc"/>
    <property type="match status" value="1"/>
</dbReference>
<evidence type="ECO:0000256" key="9">
    <source>
        <dbReference type="ARBA" id="ARBA00022553"/>
    </source>
</evidence>